<dbReference type="SUPFAM" id="SSF56436">
    <property type="entry name" value="C-type lectin-like"/>
    <property type="match status" value="1"/>
</dbReference>
<dbReference type="Gene3D" id="3.90.1580.10">
    <property type="entry name" value="paralog of FGE (formylglycine-generating enzyme)"/>
    <property type="match status" value="1"/>
</dbReference>
<dbReference type="AlphaFoldDB" id="A0A919IGM7"/>
<keyword evidence="3" id="KW-1185">Reference proteome</keyword>
<protein>
    <recommendedName>
        <fullName evidence="1">Sulfatase-modifying factor enzyme-like domain-containing protein</fullName>
    </recommendedName>
</protein>
<feature type="domain" description="Sulfatase-modifying factor enzyme-like" evidence="1">
    <location>
        <begin position="30"/>
        <end position="301"/>
    </location>
</feature>
<evidence type="ECO:0000313" key="2">
    <source>
        <dbReference type="EMBL" id="GID65163.1"/>
    </source>
</evidence>
<dbReference type="InterPro" id="IPR005532">
    <property type="entry name" value="SUMF_dom"/>
</dbReference>
<comment type="caution">
    <text evidence="2">The sequence shown here is derived from an EMBL/GenBank/DDBJ whole genome shotgun (WGS) entry which is preliminary data.</text>
</comment>
<sequence>MSCCTPSPDRPAAPLVLGERGTGTHHVPQVTVPDQDFLMGDAHGDGHPADGEGPVHRVRVQAFDIDATAVTVADFRAFVEATGFRTDAEQYGWSAVFHLAVTDPERVAGRMAGTPWWLGVEGADWAHPGGPSSAAENDHPVVHVSWNDAQAYCAWAGRRLPSEAQWECAARGGRAGLRYPWGDELPGAGWACNIWQGQFPETNTGADGWITTAPVRSFAPNDYGLYQSVGNVWEWCADWFSPRYYAQSPVDDPRGPALGTARAIRGGSYLCHDSYCNRYRNAARSSNTPDSSTGNLGFRTVALSISEG</sequence>
<dbReference type="RefSeq" id="WP_203741012.1">
    <property type="nucleotide sequence ID" value="NZ_BAAAUC010000062.1"/>
</dbReference>
<accession>A0A919IGM7</accession>
<dbReference type="Proteomes" id="UP000619479">
    <property type="component" value="Unassembled WGS sequence"/>
</dbReference>
<organism evidence="2 3">
    <name type="scientific">Actinoplanes cyaneus</name>
    <dbReference type="NCBI Taxonomy" id="52696"/>
    <lineage>
        <taxon>Bacteria</taxon>
        <taxon>Bacillati</taxon>
        <taxon>Actinomycetota</taxon>
        <taxon>Actinomycetes</taxon>
        <taxon>Micromonosporales</taxon>
        <taxon>Micromonosporaceae</taxon>
        <taxon>Actinoplanes</taxon>
    </lineage>
</organism>
<dbReference type="PANTHER" id="PTHR23150:SF19">
    <property type="entry name" value="FORMYLGLYCINE-GENERATING ENZYME"/>
    <property type="match status" value="1"/>
</dbReference>
<dbReference type="EMBL" id="BOMH01000020">
    <property type="protein sequence ID" value="GID65163.1"/>
    <property type="molecule type" value="Genomic_DNA"/>
</dbReference>
<proteinExistence type="predicted"/>
<dbReference type="GO" id="GO:0120147">
    <property type="term" value="F:formylglycine-generating oxidase activity"/>
    <property type="evidence" value="ECO:0007669"/>
    <property type="project" value="TreeGrafter"/>
</dbReference>
<dbReference type="InterPro" id="IPR042095">
    <property type="entry name" value="SUMF_sf"/>
</dbReference>
<name>A0A919IGM7_9ACTN</name>
<gene>
    <name evidence="2" type="ORF">Acy02nite_30440</name>
</gene>
<dbReference type="Pfam" id="PF03781">
    <property type="entry name" value="FGE-sulfatase"/>
    <property type="match status" value="1"/>
</dbReference>
<reference evidence="2" key="1">
    <citation type="submission" date="2021-01" db="EMBL/GenBank/DDBJ databases">
        <title>Whole genome shotgun sequence of Actinoplanes cyaneus NBRC 14990.</title>
        <authorList>
            <person name="Komaki H."/>
            <person name="Tamura T."/>
        </authorList>
    </citation>
    <scope>NUCLEOTIDE SEQUENCE</scope>
    <source>
        <strain evidence="2">NBRC 14990</strain>
    </source>
</reference>
<dbReference type="InterPro" id="IPR051043">
    <property type="entry name" value="Sulfatase_Mod_Factor_Kinase"/>
</dbReference>
<dbReference type="PANTHER" id="PTHR23150">
    <property type="entry name" value="SULFATASE MODIFYING FACTOR 1, 2"/>
    <property type="match status" value="1"/>
</dbReference>
<dbReference type="InterPro" id="IPR016187">
    <property type="entry name" value="CTDL_fold"/>
</dbReference>
<evidence type="ECO:0000259" key="1">
    <source>
        <dbReference type="Pfam" id="PF03781"/>
    </source>
</evidence>
<evidence type="ECO:0000313" key="3">
    <source>
        <dbReference type="Proteomes" id="UP000619479"/>
    </source>
</evidence>